<dbReference type="RefSeq" id="WP_085018060.1">
    <property type="nucleotide sequence ID" value="NZ_BMHD01000001.1"/>
</dbReference>
<dbReference type="NCBIfam" id="NF005559">
    <property type="entry name" value="PRK07231.1"/>
    <property type="match status" value="1"/>
</dbReference>
<dbReference type="STRING" id="1619308.B5808_02250"/>
<dbReference type="FunFam" id="3.40.50.720:FF:000084">
    <property type="entry name" value="Short-chain dehydrogenase reductase"/>
    <property type="match status" value="1"/>
</dbReference>
<dbReference type="PANTHER" id="PTHR24321:SF8">
    <property type="entry name" value="ESTRADIOL 17-BETA-DEHYDROGENASE 8-RELATED"/>
    <property type="match status" value="1"/>
</dbReference>
<dbReference type="InterPro" id="IPR036291">
    <property type="entry name" value="NAD(P)-bd_dom_sf"/>
</dbReference>
<dbReference type="NCBIfam" id="NF009466">
    <property type="entry name" value="PRK12826.1-2"/>
    <property type="match status" value="1"/>
</dbReference>
<gene>
    <name evidence="3" type="ORF">B5808_02250</name>
</gene>
<evidence type="ECO:0000256" key="2">
    <source>
        <dbReference type="ARBA" id="ARBA00023002"/>
    </source>
</evidence>
<dbReference type="Proteomes" id="UP000192775">
    <property type="component" value="Chromosome"/>
</dbReference>
<dbReference type="PRINTS" id="PR00080">
    <property type="entry name" value="SDRFAMILY"/>
</dbReference>
<keyword evidence="2" id="KW-0560">Oxidoreductase</keyword>
<accession>A0A1X9LM40</accession>
<dbReference type="Gene3D" id="3.40.50.720">
    <property type="entry name" value="NAD(P)-binding Rossmann-like Domain"/>
    <property type="match status" value="1"/>
</dbReference>
<comment type="similarity">
    <text evidence="1">Belongs to the short-chain dehydrogenases/reductases (SDR) family.</text>
</comment>
<dbReference type="AlphaFoldDB" id="A0A1X9LM40"/>
<dbReference type="Pfam" id="PF13561">
    <property type="entry name" value="adh_short_C2"/>
    <property type="match status" value="1"/>
</dbReference>
<evidence type="ECO:0000313" key="3">
    <source>
        <dbReference type="EMBL" id="ARJ04179.1"/>
    </source>
</evidence>
<name>A0A1X9LM40_9MICO</name>
<dbReference type="InterPro" id="IPR020904">
    <property type="entry name" value="Sc_DH/Rdtase_CS"/>
</dbReference>
<evidence type="ECO:0000313" key="4">
    <source>
        <dbReference type="Proteomes" id="UP000192775"/>
    </source>
</evidence>
<proteinExistence type="inferred from homology"/>
<sequence>MSRRPGARQLEGSVSLITGGGAGIGRATALLFAEEGAAVVVADRDAVAALDVADEIAAEGGTALGLHVDVADEQSVRDLVDAAVARFGKLDSAFNNAGIAPPGAAVQDINAEDWDLVQRVNLRGVWLCLTYELKHMLARGTGSIVNSASVAGLVGNPGSAGYSAAKHGVIGLTRTAAAEHGRHGVRINAIAPGLTGTEMVRRLMAEGVIDPETATARMPLGRLAEPREIAEAALWLASPRSSFVTGSVLTVDGGETAV</sequence>
<organism evidence="3 4">
    <name type="scientific">Cnuibacter physcomitrellae</name>
    <dbReference type="NCBI Taxonomy" id="1619308"/>
    <lineage>
        <taxon>Bacteria</taxon>
        <taxon>Bacillati</taxon>
        <taxon>Actinomycetota</taxon>
        <taxon>Actinomycetes</taxon>
        <taxon>Micrococcales</taxon>
        <taxon>Microbacteriaceae</taxon>
        <taxon>Cnuibacter</taxon>
    </lineage>
</organism>
<reference evidence="3 4" key="1">
    <citation type="submission" date="2017-04" db="EMBL/GenBank/DDBJ databases">
        <authorList>
            <person name="Afonso C.L."/>
            <person name="Miller P.J."/>
            <person name="Scott M.A."/>
            <person name="Spackman E."/>
            <person name="Goraichik I."/>
            <person name="Dimitrov K.M."/>
            <person name="Suarez D.L."/>
            <person name="Swayne D.E."/>
        </authorList>
    </citation>
    <scope>NUCLEOTIDE SEQUENCE [LARGE SCALE GENOMIC DNA]</scope>
    <source>
        <strain evidence="4">XA(T)</strain>
    </source>
</reference>
<keyword evidence="4" id="KW-1185">Reference proteome</keyword>
<dbReference type="PRINTS" id="PR00081">
    <property type="entry name" value="GDHRDH"/>
</dbReference>
<dbReference type="PANTHER" id="PTHR24321">
    <property type="entry name" value="DEHYDROGENASES, SHORT CHAIN"/>
    <property type="match status" value="1"/>
</dbReference>
<dbReference type="KEGG" id="cphy:B5808_02250"/>
<dbReference type="InterPro" id="IPR002347">
    <property type="entry name" value="SDR_fam"/>
</dbReference>
<evidence type="ECO:0000256" key="1">
    <source>
        <dbReference type="ARBA" id="ARBA00006484"/>
    </source>
</evidence>
<dbReference type="EMBL" id="CP020715">
    <property type="protein sequence ID" value="ARJ04179.1"/>
    <property type="molecule type" value="Genomic_DNA"/>
</dbReference>
<protein>
    <submittedName>
        <fullName evidence="3">Uncharacterized protein</fullName>
    </submittedName>
</protein>
<dbReference type="GO" id="GO:0016491">
    <property type="term" value="F:oxidoreductase activity"/>
    <property type="evidence" value="ECO:0007669"/>
    <property type="project" value="UniProtKB-KW"/>
</dbReference>
<dbReference type="SUPFAM" id="SSF51735">
    <property type="entry name" value="NAD(P)-binding Rossmann-fold domains"/>
    <property type="match status" value="1"/>
</dbReference>
<dbReference type="PROSITE" id="PS00061">
    <property type="entry name" value="ADH_SHORT"/>
    <property type="match status" value="1"/>
</dbReference>